<evidence type="ECO:0000256" key="4">
    <source>
        <dbReference type="ARBA" id="ARBA00023277"/>
    </source>
</evidence>
<dbReference type="InterPro" id="IPR050386">
    <property type="entry name" value="Glycosyl_hydrolase_5"/>
</dbReference>
<accession>A0A846QXG0</accession>
<dbReference type="Pfam" id="PF00150">
    <property type="entry name" value="Cellulase"/>
    <property type="match status" value="1"/>
</dbReference>
<keyword evidence="3" id="KW-0136">Cellulose degradation</keyword>
<keyword evidence="8" id="KW-0732">Signal</keyword>
<dbReference type="AlphaFoldDB" id="A0A846QXG0"/>
<protein>
    <recommendedName>
        <fullName evidence="9">Glycoside hydrolase family 5 domain-containing protein</fullName>
    </recommendedName>
</protein>
<dbReference type="InterPro" id="IPR017853">
    <property type="entry name" value="GH"/>
</dbReference>
<dbReference type="SUPFAM" id="SSF51445">
    <property type="entry name" value="(Trans)glycosidases"/>
    <property type="match status" value="1"/>
</dbReference>
<evidence type="ECO:0000256" key="6">
    <source>
        <dbReference type="ARBA" id="ARBA00023326"/>
    </source>
</evidence>
<keyword evidence="2 7" id="KW-0378">Hydrolase</keyword>
<evidence type="ECO:0000256" key="3">
    <source>
        <dbReference type="ARBA" id="ARBA00023001"/>
    </source>
</evidence>
<feature type="domain" description="Glycoside hydrolase family 5" evidence="9">
    <location>
        <begin position="41"/>
        <end position="334"/>
    </location>
</feature>
<keyword evidence="11" id="KW-1185">Reference proteome</keyword>
<feature type="signal peptide" evidence="8">
    <location>
        <begin position="1"/>
        <end position="18"/>
    </location>
</feature>
<evidence type="ECO:0000256" key="1">
    <source>
        <dbReference type="ARBA" id="ARBA00005641"/>
    </source>
</evidence>
<feature type="chain" id="PRO_5032872735" description="Glycoside hydrolase family 5 domain-containing protein" evidence="8">
    <location>
        <begin position="19"/>
        <end position="375"/>
    </location>
</feature>
<dbReference type="PANTHER" id="PTHR31297">
    <property type="entry name" value="GLUCAN ENDO-1,6-BETA-GLUCOSIDASE B"/>
    <property type="match status" value="1"/>
</dbReference>
<dbReference type="EMBL" id="JAATJJ010000002">
    <property type="protein sequence ID" value="NJB72638.1"/>
    <property type="molecule type" value="Genomic_DNA"/>
</dbReference>
<comment type="caution">
    <text evidence="10">The sequence shown here is derived from an EMBL/GenBank/DDBJ whole genome shotgun (WGS) entry which is preliminary data.</text>
</comment>
<dbReference type="GO" id="GO:0009986">
    <property type="term" value="C:cell surface"/>
    <property type="evidence" value="ECO:0007669"/>
    <property type="project" value="TreeGrafter"/>
</dbReference>
<dbReference type="GO" id="GO:0005576">
    <property type="term" value="C:extracellular region"/>
    <property type="evidence" value="ECO:0007669"/>
    <property type="project" value="TreeGrafter"/>
</dbReference>
<dbReference type="GO" id="GO:0030245">
    <property type="term" value="P:cellulose catabolic process"/>
    <property type="evidence" value="ECO:0007669"/>
    <property type="project" value="UniProtKB-KW"/>
</dbReference>
<organism evidence="10 11">
    <name type="scientific">Saonia flava</name>
    <dbReference type="NCBI Taxonomy" id="523696"/>
    <lineage>
        <taxon>Bacteria</taxon>
        <taxon>Pseudomonadati</taxon>
        <taxon>Bacteroidota</taxon>
        <taxon>Flavobacteriia</taxon>
        <taxon>Flavobacteriales</taxon>
        <taxon>Flavobacteriaceae</taxon>
        <taxon>Saonia</taxon>
    </lineage>
</organism>
<reference evidence="10 11" key="1">
    <citation type="submission" date="2020-03" db="EMBL/GenBank/DDBJ databases">
        <title>Genomic Encyclopedia of Type Strains, Phase IV (KMG-IV): sequencing the most valuable type-strain genomes for metagenomic binning, comparative biology and taxonomic classification.</title>
        <authorList>
            <person name="Goeker M."/>
        </authorList>
    </citation>
    <scope>NUCLEOTIDE SEQUENCE [LARGE SCALE GENOMIC DNA]</scope>
    <source>
        <strain evidence="10 11">DSM 29762</strain>
    </source>
</reference>
<dbReference type="GO" id="GO:0008422">
    <property type="term" value="F:beta-glucosidase activity"/>
    <property type="evidence" value="ECO:0007669"/>
    <property type="project" value="TreeGrafter"/>
</dbReference>
<keyword evidence="6" id="KW-0624">Polysaccharide degradation</keyword>
<evidence type="ECO:0000313" key="10">
    <source>
        <dbReference type="EMBL" id="NJB72638.1"/>
    </source>
</evidence>
<dbReference type="Gene3D" id="3.20.20.80">
    <property type="entry name" value="Glycosidases"/>
    <property type="match status" value="1"/>
</dbReference>
<evidence type="ECO:0000313" key="11">
    <source>
        <dbReference type="Proteomes" id="UP000590442"/>
    </source>
</evidence>
<evidence type="ECO:0000256" key="8">
    <source>
        <dbReference type="SAM" id="SignalP"/>
    </source>
</evidence>
<dbReference type="RefSeq" id="WP_167965866.1">
    <property type="nucleotide sequence ID" value="NZ_JAATJJ010000002.1"/>
</dbReference>
<gene>
    <name evidence="10" type="ORF">GGR42_003129</name>
</gene>
<sequence length="375" mass="43863">MRTLLILFFGLLLLQCSADQDLEKVLAMENASNDLQRGSYDNSGTPLNWPWRGINITSKDTIGVNENRIKEVKDLGVNTIRIVIDARTFSINYDLDIEEGIDQNLIWCENIIKWCAKEGIVVIIESLDYTHNQEKVNITSPEFWESEVALNEAINYIEELVIRLDKYENVVAYDFFSEPTAVSLDGVGVRPPNWYGFFDKLLQTVRNNSNKYVVFTPGAWGLPNGYHDFKTPIDDEKIIYGFHYYNPHTYTHQGINNWAGIFNYPDVINDKHWNENAIRNDIEYVSKWAKENDKLLYVGEFSVVRWAEGKEQYIEDVLNVFEENNISYTYWVLNEWVGWNMDYEPIEKNSTILNKTPEKTKTRQILENFWSKNNQ</sequence>
<evidence type="ECO:0000256" key="7">
    <source>
        <dbReference type="RuleBase" id="RU361153"/>
    </source>
</evidence>
<comment type="similarity">
    <text evidence="1 7">Belongs to the glycosyl hydrolase 5 (cellulase A) family.</text>
</comment>
<keyword evidence="5 7" id="KW-0326">Glycosidase</keyword>
<dbReference type="PANTHER" id="PTHR31297:SF41">
    <property type="entry name" value="ENDOGLUCANASE, PUTATIVE (AFU_ORTHOLOGUE AFUA_5G01830)-RELATED"/>
    <property type="match status" value="1"/>
</dbReference>
<evidence type="ECO:0000256" key="2">
    <source>
        <dbReference type="ARBA" id="ARBA00022801"/>
    </source>
</evidence>
<evidence type="ECO:0000259" key="9">
    <source>
        <dbReference type="Pfam" id="PF00150"/>
    </source>
</evidence>
<proteinExistence type="inferred from homology"/>
<dbReference type="InterPro" id="IPR001547">
    <property type="entry name" value="Glyco_hydro_5"/>
</dbReference>
<dbReference type="Proteomes" id="UP000590442">
    <property type="component" value="Unassembled WGS sequence"/>
</dbReference>
<keyword evidence="4" id="KW-0119">Carbohydrate metabolism</keyword>
<evidence type="ECO:0000256" key="5">
    <source>
        <dbReference type="ARBA" id="ARBA00023295"/>
    </source>
</evidence>
<name>A0A846QXG0_9FLAO</name>